<reference evidence="2 3" key="1">
    <citation type="journal article" date="2009" name="Proc. Natl. Acad. Sci. U.S.A.">
        <title>The genomic basis of trophic strategy in marine bacteria.</title>
        <authorList>
            <person name="Lauro F.M."/>
            <person name="McDougald D."/>
            <person name="Thomas T."/>
            <person name="Williams T.J."/>
            <person name="Egan S."/>
            <person name="Rice S."/>
            <person name="DeMaere M.Z."/>
            <person name="Ting L."/>
            <person name="Ertan H."/>
            <person name="Johnson J."/>
            <person name="Ferriera S."/>
            <person name="Lapidus A."/>
            <person name="Anderson I."/>
            <person name="Kyrpides N."/>
            <person name="Munk A.C."/>
            <person name="Detter C."/>
            <person name="Han C.S."/>
            <person name="Brown M.V."/>
            <person name="Robb F.T."/>
            <person name="Kjelleberg S."/>
            <person name="Cavicchioli R."/>
        </authorList>
    </citation>
    <scope>NUCLEOTIDE SEQUENCE [LARGE SCALE GENOMIC DNA]</scope>
    <source>
        <strain evidence="3">DSM 13593 / LMG 18877 / RB2256</strain>
    </source>
</reference>
<accession>Q1GWU7</accession>
<proteinExistence type="predicted"/>
<keyword evidence="1" id="KW-0472">Membrane</keyword>
<name>Q1GWU7_SPHAL</name>
<dbReference type="RefSeq" id="WP_011540467.1">
    <property type="nucleotide sequence ID" value="NC_008048.1"/>
</dbReference>
<feature type="transmembrane region" description="Helical" evidence="1">
    <location>
        <begin position="15"/>
        <end position="37"/>
    </location>
</feature>
<feature type="transmembrane region" description="Helical" evidence="1">
    <location>
        <begin position="96"/>
        <end position="116"/>
    </location>
</feature>
<evidence type="ECO:0000313" key="3">
    <source>
        <dbReference type="Proteomes" id="UP000006578"/>
    </source>
</evidence>
<feature type="transmembrane region" description="Helical" evidence="1">
    <location>
        <begin position="196"/>
        <end position="215"/>
    </location>
</feature>
<keyword evidence="1" id="KW-1133">Transmembrane helix</keyword>
<dbReference type="HOGENOM" id="CLU_1239475_0_0_5"/>
<gene>
    <name evidence="2" type="ordered locus">Sala_0151</name>
</gene>
<dbReference type="Proteomes" id="UP000006578">
    <property type="component" value="Chromosome"/>
</dbReference>
<evidence type="ECO:0000313" key="2">
    <source>
        <dbReference type="EMBL" id="ABF51875.1"/>
    </source>
</evidence>
<keyword evidence="3" id="KW-1185">Reference proteome</keyword>
<feature type="transmembrane region" description="Helical" evidence="1">
    <location>
        <begin position="162"/>
        <end position="184"/>
    </location>
</feature>
<organism evidence="2 3">
    <name type="scientific">Sphingopyxis alaskensis (strain DSM 13593 / LMG 18877 / RB2256)</name>
    <name type="common">Sphingomonas alaskensis</name>
    <dbReference type="NCBI Taxonomy" id="317655"/>
    <lineage>
        <taxon>Bacteria</taxon>
        <taxon>Pseudomonadati</taxon>
        <taxon>Pseudomonadota</taxon>
        <taxon>Alphaproteobacteria</taxon>
        <taxon>Sphingomonadales</taxon>
        <taxon>Sphingomonadaceae</taxon>
        <taxon>Sphingopyxis</taxon>
    </lineage>
</organism>
<protein>
    <submittedName>
        <fullName evidence="2">Uncharacterized protein</fullName>
    </submittedName>
</protein>
<dbReference type="KEGG" id="sal:Sala_0151"/>
<evidence type="ECO:0000256" key="1">
    <source>
        <dbReference type="SAM" id="Phobius"/>
    </source>
</evidence>
<dbReference type="eggNOG" id="ENOG5031BZX">
    <property type="taxonomic scope" value="Bacteria"/>
</dbReference>
<keyword evidence="1" id="KW-0812">Transmembrane</keyword>
<dbReference type="AlphaFoldDB" id="Q1GWU7"/>
<sequence length="223" mass="23227">MMTTKASPTAGWKKIAAQALFGAVVGAAGMFAALSLLEGGDGNDWPGSIIILLGVGFIYTLMGAFVGIGTLAPRLVGQRLLNVADAEEIVEERSHLGGSAIGCLALGAGLMLLAYATGSEAVGTTPRVSVAAAFWILVAVLGLFTLVSVWMWRDFDELWRQLTLEVTAITGNLMMFVAVLWGGAATADLIAGPHPIDLVSLSFGLMLLGCFVATARRGMMAPR</sequence>
<feature type="transmembrane region" description="Helical" evidence="1">
    <location>
        <begin position="128"/>
        <end position="150"/>
    </location>
</feature>
<dbReference type="EMBL" id="CP000356">
    <property type="protein sequence ID" value="ABF51875.1"/>
    <property type="molecule type" value="Genomic_DNA"/>
</dbReference>
<feature type="transmembrane region" description="Helical" evidence="1">
    <location>
        <begin position="49"/>
        <end position="76"/>
    </location>
</feature>